<name>A0AAV1SGE4_9ROSI</name>
<dbReference type="Proteomes" id="UP001314170">
    <property type="component" value="Unassembled WGS sequence"/>
</dbReference>
<evidence type="ECO:0000256" key="1">
    <source>
        <dbReference type="SAM" id="MobiDB-lite"/>
    </source>
</evidence>
<accession>A0AAV1SGE4</accession>
<comment type="caution">
    <text evidence="2">The sequence shown here is derived from an EMBL/GenBank/DDBJ whole genome shotgun (WGS) entry which is preliminary data.</text>
</comment>
<dbReference type="EMBL" id="CAWUPB010001184">
    <property type="protein sequence ID" value="CAK7350098.1"/>
    <property type="molecule type" value="Genomic_DNA"/>
</dbReference>
<feature type="region of interest" description="Disordered" evidence="1">
    <location>
        <begin position="189"/>
        <end position="230"/>
    </location>
</feature>
<evidence type="ECO:0000313" key="3">
    <source>
        <dbReference type="Proteomes" id="UP001314170"/>
    </source>
</evidence>
<feature type="non-terminal residue" evidence="2">
    <location>
        <position position="1"/>
    </location>
</feature>
<gene>
    <name evidence="2" type="ORF">DCAF_LOCUS22824</name>
</gene>
<dbReference type="AlphaFoldDB" id="A0AAV1SGE4"/>
<keyword evidence="3" id="KW-1185">Reference proteome</keyword>
<reference evidence="2 3" key="1">
    <citation type="submission" date="2024-01" db="EMBL/GenBank/DDBJ databases">
        <authorList>
            <person name="Waweru B."/>
        </authorList>
    </citation>
    <scope>NUCLEOTIDE SEQUENCE [LARGE SCALE GENOMIC DNA]</scope>
</reference>
<proteinExistence type="predicted"/>
<organism evidence="2 3">
    <name type="scientific">Dovyalis caffra</name>
    <dbReference type="NCBI Taxonomy" id="77055"/>
    <lineage>
        <taxon>Eukaryota</taxon>
        <taxon>Viridiplantae</taxon>
        <taxon>Streptophyta</taxon>
        <taxon>Embryophyta</taxon>
        <taxon>Tracheophyta</taxon>
        <taxon>Spermatophyta</taxon>
        <taxon>Magnoliopsida</taxon>
        <taxon>eudicotyledons</taxon>
        <taxon>Gunneridae</taxon>
        <taxon>Pentapetalae</taxon>
        <taxon>rosids</taxon>
        <taxon>fabids</taxon>
        <taxon>Malpighiales</taxon>
        <taxon>Salicaceae</taxon>
        <taxon>Flacourtieae</taxon>
        <taxon>Dovyalis</taxon>
    </lineage>
</organism>
<evidence type="ECO:0000313" key="2">
    <source>
        <dbReference type="EMBL" id="CAK7350098.1"/>
    </source>
</evidence>
<protein>
    <submittedName>
        <fullName evidence="2">Uncharacterized protein</fullName>
    </submittedName>
</protein>
<sequence length="230" mass="24684">RSKLVIYETIPLHYKHCKVLGHATSGCKAMSPASVEIERRTADVVVVGNQVRASMVAGLGPSVTVVARDQAERYDPMHFEFARNSAGWEIVRRKGGGSTQSIIDQSCYRRAGRIDTAASVRNGSRNVRPEKLRQAGGGALCDIEEGRGWLGSPSTGAASHSVPITLERMEEVLGVAIIDELVPSIARRATHPPSRGVGRDGVSKRVTTKSGDVTTRGGDRRVPTTQSLVC</sequence>